<dbReference type="PANTHER" id="PTHR30258">
    <property type="entry name" value="TYPE II SECRETION SYSTEM PROTEIN GSPE-RELATED"/>
    <property type="match status" value="1"/>
</dbReference>
<keyword evidence="6" id="KW-1185">Reference proteome</keyword>
<sequence length="599" mass="67306">MATTAPRKKIRLGDLLVENNLISEDQLMAALADQKKTGQKLGRTLIQKKLVTEQQLMELLSTQLGLPFINLKQYNYDKETVRLIPETLARRYRVIALKENPDGSLLVGMADPTDIFAYDELSKVLKRDIQQAVVRETDLLAAIDTVYRRTADISNLAEELDDQLETTDIDLNQMVQNEDVANAPVVRLLQTLFEDAVQIGASDIHIEPDENVLRIRQRVDGVLQEQVMKEKRIANALVSRLKLMGGLNISERRIPQDGRFNIRVRDKSIDVRLSTMPVQYGESVVMRLLDQSGDMLHLEQLGMTDDILHHFRNQIHRPYGMVLVTGPTGSGKTTTLYAALSELNDAAKKIITVEDPVEYRLPRINQVQVNTRIDLTFARVLRAALRQDPDIVLVGEMRDQETAQIGLRASITGHLVLSTLHTNDAISSVSRLLDMGAEGYLLAGALRAVVAQRLVRRICGSCKTPYQPEPHELAWLYNTLGEEIDEQRFYHGKGCPHCNNTGYQGRIGVFEYLEIDEDLANALRREDSVEFTQQARQSDSFRPFARHALDYALQGITSLEEVVRVTGTVDEAELPRTVIPLPVDADDTDTDPTPPHAPV</sequence>
<comment type="similarity">
    <text evidence="1">Belongs to the GSP E family.</text>
</comment>
<dbReference type="InterPro" id="IPR037257">
    <property type="entry name" value="T2SS_E_N_sf"/>
</dbReference>
<dbReference type="Pfam" id="PF00437">
    <property type="entry name" value="T2SSE"/>
    <property type="match status" value="1"/>
</dbReference>
<dbReference type="OrthoDB" id="9804785at2"/>
<dbReference type="InterPro" id="IPR001482">
    <property type="entry name" value="T2SS/T4SS_dom"/>
</dbReference>
<name>A0A4R8J1V8_9GAMM</name>
<comment type="caution">
    <text evidence="5">The sequence shown here is derived from an EMBL/GenBank/DDBJ whole genome shotgun (WGS) entry which is preliminary data.</text>
</comment>
<dbReference type="Pfam" id="PF05157">
    <property type="entry name" value="MshEN"/>
    <property type="match status" value="1"/>
</dbReference>
<dbReference type="Gene3D" id="3.40.50.300">
    <property type="entry name" value="P-loop containing nucleotide triphosphate hydrolases"/>
    <property type="match status" value="1"/>
</dbReference>
<proteinExistence type="inferred from homology"/>
<dbReference type="InterPro" id="IPR027417">
    <property type="entry name" value="P-loop_NTPase"/>
</dbReference>
<feature type="domain" description="Bacterial type II secretion system protein E" evidence="4">
    <location>
        <begin position="385"/>
        <end position="399"/>
    </location>
</feature>
<dbReference type="InterPro" id="IPR007831">
    <property type="entry name" value="T2SS_GspE_N"/>
</dbReference>
<evidence type="ECO:0000313" key="5">
    <source>
        <dbReference type="EMBL" id="TDY03833.1"/>
    </source>
</evidence>
<dbReference type="InterPro" id="IPR003593">
    <property type="entry name" value="AAA+_ATPase"/>
</dbReference>
<dbReference type="Proteomes" id="UP000294914">
    <property type="component" value="Unassembled WGS sequence"/>
</dbReference>
<evidence type="ECO:0000256" key="2">
    <source>
        <dbReference type="ARBA" id="ARBA00022741"/>
    </source>
</evidence>
<evidence type="ECO:0000313" key="6">
    <source>
        <dbReference type="Proteomes" id="UP000294914"/>
    </source>
</evidence>
<keyword evidence="2" id="KW-0547">Nucleotide-binding</keyword>
<dbReference type="PROSITE" id="PS00662">
    <property type="entry name" value="T2SP_E"/>
    <property type="match status" value="1"/>
</dbReference>
<protein>
    <submittedName>
        <fullName evidence="5">MSHA biogenesis protein MshE</fullName>
    </submittedName>
</protein>
<dbReference type="GO" id="GO:0005524">
    <property type="term" value="F:ATP binding"/>
    <property type="evidence" value="ECO:0007669"/>
    <property type="project" value="UniProtKB-KW"/>
</dbReference>
<evidence type="ECO:0000256" key="1">
    <source>
        <dbReference type="ARBA" id="ARBA00006611"/>
    </source>
</evidence>
<dbReference type="SUPFAM" id="SSF160246">
    <property type="entry name" value="EspE N-terminal domain-like"/>
    <property type="match status" value="1"/>
</dbReference>
<dbReference type="FunFam" id="3.30.450.90:FF:000001">
    <property type="entry name" value="Type II secretion system ATPase GspE"/>
    <property type="match status" value="1"/>
</dbReference>
<dbReference type="Gene3D" id="3.30.300.160">
    <property type="entry name" value="Type II secretion system, protein E, N-terminal domain"/>
    <property type="match status" value="1"/>
</dbReference>
<evidence type="ECO:0000256" key="3">
    <source>
        <dbReference type="ARBA" id="ARBA00022840"/>
    </source>
</evidence>
<dbReference type="SUPFAM" id="SSF52540">
    <property type="entry name" value="P-loop containing nucleoside triphosphate hydrolases"/>
    <property type="match status" value="1"/>
</dbReference>
<dbReference type="GO" id="GO:0016887">
    <property type="term" value="F:ATP hydrolysis activity"/>
    <property type="evidence" value="ECO:0007669"/>
    <property type="project" value="TreeGrafter"/>
</dbReference>
<accession>A0A4R8J1V8</accession>
<evidence type="ECO:0000259" key="4">
    <source>
        <dbReference type="PROSITE" id="PS00662"/>
    </source>
</evidence>
<dbReference type="Gene3D" id="3.30.450.90">
    <property type="match status" value="1"/>
</dbReference>
<dbReference type="GO" id="GO:0005886">
    <property type="term" value="C:plasma membrane"/>
    <property type="evidence" value="ECO:0007669"/>
    <property type="project" value="TreeGrafter"/>
</dbReference>
<dbReference type="EMBL" id="SOQX01000001">
    <property type="protein sequence ID" value="TDY03833.1"/>
    <property type="molecule type" value="Genomic_DNA"/>
</dbReference>
<keyword evidence="3" id="KW-0067">ATP-binding</keyword>
<gene>
    <name evidence="5" type="ORF">EDC23_0204</name>
</gene>
<dbReference type="FunFam" id="3.40.50.300:FF:000398">
    <property type="entry name" value="Type IV pilus assembly ATPase PilB"/>
    <property type="match status" value="1"/>
</dbReference>
<dbReference type="AlphaFoldDB" id="A0A4R8J1V8"/>
<organism evidence="5 6">
    <name type="scientific">Thiohalophilus thiocyanatoxydans</name>
    <dbReference type="NCBI Taxonomy" id="381308"/>
    <lineage>
        <taxon>Bacteria</taxon>
        <taxon>Pseudomonadati</taxon>
        <taxon>Pseudomonadota</taxon>
        <taxon>Gammaproteobacteria</taxon>
        <taxon>Thiohalomonadales</taxon>
        <taxon>Thiohalophilaceae</taxon>
        <taxon>Thiohalophilus</taxon>
    </lineage>
</organism>
<reference evidence="5 6" key="1">
    <citation type="submission" date="2019-03" db="EMBL/GenBank/DDBJ databases">
        <title>Genomic Encyclopedia of Type Strains, Phase IV (KMG-IV): sequencing the most valuable type-strain genomes for metagenomic binning, comparative biology and taxonomic classification.</title>
        <authorList>
            <person name="Goeker M."/>
        </authorList>
    </citation>
    <scope>NUCLEOTIDE SEQUENCE [LARGE SCALE GENOMIC DNA]</scope>
    <source>
        <strain evidence="5 6">DSM 16326</strain>
    </source>
</reference>
<dbReference type="CDD" id="cd01129">
    <property type="entry name" value="PulE-GspE-like"/>
    <property type="match status" value="1"/>
</dbReference>
<dbReference type="PANTHER" id="PTHR30258:SF29">
    <property type="entry name" value="MSHA PILUS ASSEMBLY ATPASE MSHE"/>
    <property type="match status" value="1"/>
</dbReference>
<dbReference type="RefSeq" id="WP_134080407.1">
    <property type="nucleotide sequence ID" value="NZ_SOQX01000001.1"/>
</dbReference>
<dbReference type="SMART" id="SM00382">
    <property type="entry name" value="AAA"/>
    <property type="match status" value="1"/>
</dbReference>